<dbReference type="PANTHER" id="PTHR11011:SF45">
    <property type="entry name" value="FATTY ACYL-COA REDUCTASE CG8306-RELATED"/>
    <property type="match status" value="1"/>
</dbReference>
<comment type="caution">
    <text evidence="3">The sequence shown here is derived from an EMBL/GenBank/DDBJ whole genome shotgun (WGS) entry which is preliminary data.</text>
</comment>
<evidence type="ECO:0000313" key="4">
    <source>
        <dbReference type="Proteomes" id="UP001153954"/>
    </source>
</evidence>
<accession>A0AAU9TZJ6</accession>
<dbReference type="EMBL" id="CAKOGL010000011">
    <property type="protein sequence ID" value="CAH2092485.1"/>
    <property type="molecule type" value="Genomic_DNA"/>
</dbReference>
<dbReference type="InterPro" id="IPR036291">
    <property type="entry name" value="NAD(P)-bd_dom_sf"/>
</dbReference>
<keyword evidence="1" id="KW-0444">Lipid biosynthesis</keyword>
<keyword evidence="1" id="KW-0521">NADP</keyword>
<reference evidence="3" key="1">
    <citation type="submission" date="2022-03" db="EMBL/GenBank/DDBJ databases">
        <authorList>
            <person name="Tunstrom K."/>
        </authorList>
    </citation>
    <scope>NUCLEOTIDE SEQUENCE</scope>
</reference>
<sequence length="134" mass="14796">MAFCKKDLKDKSSCLCINTTKTDVAKSYERISDFYAGKSVFITGATGFLGKVLIERLLSTCTDIGSIYVLIRSKGGMNLEQRLQKITDASLFDKLKSLKPDTIKKIIPIEGDLSKPGLDISISDEQRLIDNVSI</sequence>
<dbReference type="PANTHER" id="PTHR11011">
    <property type="entry name" value="MALE STERILITY PROTEIN 2-RELATED"/>
    <property type="match status" value="1"/>
</dbReference>
<dbReference type="GO" id="GO:0080019">
    <property type="term" value="F:alcohol-forming very long-chain fatty acyl-CoA reductase activity"/>
    <property type="evidence" value="ECO:0007669"/>
    <property type="project" value="InterPro"/>
</dbReference>
<proteinExistence type="inferred from homology"/>
<keyword evidence="4" id="KW-1185">Reference proteome</keyword>
<name>A0AAU9TZJ6_EUPED</name>
<comment type="catalytic activity">
    <reaction evidence="1">
        <text>a long-chain fatty acyl-CoA + 2 NADPH + 2 H(+) = a long-chain primary fatty alcohol + 2 NADP(+) + CoA</text>
        <dbReference type="Rhea" id="RHEA:52716"/>
        <dbReference type="ChEBI" id="CHEBI:15378"/>
        <dbReference type="ChEBI" id="CHEBI:57287"/>
        <dbReference type="ChEBI" id="CHEBI:57783"/>
        <dbReference type="ChEBI" id="CHEBI:58349"/>
        <dbReference type="ChEBI" id="CHEBI:77396"/>
        <dbReference type="ChEBI" id="CHEBI:83139"/>
        <dbReference type="EC" id="1.2.1.84"/>
    </reaction>
</comment>
<feature type="domain" description="Thioester reductase (TE)" evidence="2">
    <location>
        <begin position="42"/>
        <end position="134"/>
    </location>
</feature>
<comment type="function">
    <text evidence="1">Catalyzes the reduction of fatty acyl-CoA to fatty alcohols.</text>
</comment>
<gene>
    <name evidence="3" type="ORF">EEDITHA_LOCUS8239</name>
</gene>
<dbReference type="Proteomes" id="UP001153954">
    <property type="component" value="Unassembled WGS sequence"/>
</dbReference>
<keyword evidence="1" id="KW-0560">Oxidoreductase</keyword>
<dbReference type="EC" id="1.2.1.84" evidence="1"/>
<keyword evidence="1" id="KW-0443">Lipid metabolism</keyword>
<dbReference type="GO" id="GO:0005777">
    <property type="term" value="C:peroxisome"/>
    <property type="evidence" value="ECO:0007669"/>
    <property type="project" value="TreeGrafter"/>
</dbReference>
<dbReference type="InterPro" id="IPR026055">
    <property type="entry name" value="FAR"/>
</dbReference>
<protein>
    <recommendedName>
        <fullName evidence="1">Fatty acyl-CoA reductase</fullName>
        <ecNumber evidence="1">1.2.1.84</ecNumber>
    </recommendedName>
</protein>
<organism evidence="3 4">
    <name type="scientific">Euphydryas editha</name>
    <name type="common">Edith's checkerspot</name>
    <dbReference type="NCBI Taxonomy" id="104508"/>
    <lineage>
        <taxon>Eukaryota</taxon>
        <taxon>Metazoa</taxon>
        <taxon>Ecdysozoa</taxon>
        <taxon>Arthropoda</taxon>
        <taxon>Hexapoda</taxon>
        <taxon>Insecta</taxon>
        <taxon>Pterygota</taxon>
        <taxon>Neoptera</taxon>
        <taxon>Endopterygota</taxon>
        <taxon>Lepidoptera</taxon>
        <taxon>Glossata</taxon>
        <taxon>Ditrysia</taxon>
        <taxon>Papilionoidea</taxon>
        <taxon>Nymphalidae</taxon>
        <taxon>Nymphalinae</taxon>
        <taxon>Euphydryas</taxon>
    </lineage>
</organism>
<comment type="similarity">
    <text evidence="1">Belongs to the fatty acyl-CoA reductase family.</text>
</comment>
<evidence type="ECO:0000313" key="3">
    <source>
        <dbReference type="EMBL" id="CAH2092485.1"/>
    </source>
</evidence>
<dbReference type="Pfam" id="PF07993">
    <property type="entry name" value="NAD_binding_4"/>
    <property type="match status" value="1"/>
</dbReference>
<dbReference type="GO" id="GO:0102965">
    <property type="term" value="F:alcohol-forming long-chain fatty acyl-CoA reductase activity"/>
    <property type="evidence" value="ECO:0007669"/>
    <property type="project" value="UniProtKB-EC"/>
</dbReference>
<evidence type="ECO:0000259" key="2">
    <source>
        <dbReference type="Pfam" id="PF07993"/>
    </source>
</evidence>
<evidence type="ECO:0000256" key="1">
    <source>
        <dbReference type="RuleBase" id="RU363097"/>
    </source>
</evidence>
<dbReference type="SUPFAM" id="SSF51735">
    <property type="entry name" value="NAD(P)-binding Rossmann-fold domains"/>
    <property type="match status" value="1"/>
</dbReference>
<dbReference type="InterPro" id="IPR013120">
    <property type="entry name" value="FAR_NAD-bd"/>
</dbReference>
<dbReference type="Gene3D" id="3.40.50.720">
    <property type="entry name" value="NAD(P)-binding Rossmann-like Domain"/>
    <property type="match status" value="1"/>
</dbReference>
<dbReference type="GO" id="GO:0035336">
    <property type="term" value="P:long-chain fatty-acyl-CoA metabolic process"/>
    <property type="evidence" value="ECO:0007669"/>
    <property type="project" value="TreeGrafter"/>
</dbReference>
<dbReference type="AlphaFoldDB" id="A0AAU9TZJ6"/>